<evidence type="ECO:0000256" key="3">
    <source>
        <dbReference type="ARBA" id="ARBA00022723"/>
    </source>
</evidence>
<dbReference type="PANTHER" id="PTHR14003">
    <property type="entry name" value="TRANSCRIPTIONAL REPRESSOR PROTEIN YY"/>
    <property type="match status" value="1"/>
</dbReference>
<evidence type="ECO:0000256" key="9">
    <source>
        <dbReference type="ARBA" id="ARBA00023159"/>
    </source>
</evidence>
<keyword evidence="4" id="KW-0677">Repeat</keyword>
<feature type="region of interest" description="Disordered" evidence="13">
    <location>
        <begin position="1"/>
        <end position="32"/>
    </location>
</feature>
<feature type="domain" description="C2H2-type" evidence="14">
    <location>
        <begin position="131"/>
        <end position="160"/>
    </location>
</feature>
<keyword evidence="16" id="KW-1185">Reference proteome</keyword>
<dbReference type="AlphaFoldDB" id="A0AAD9K7T6"/>
<keyword evidence="8" id="KW-0238">DNA-binding</keyword>
<dbReference type="SUPFAM" id="SSF57667">
    <property type="entry name" value="beta-beta-alpha zinc fingers"/>
    <property type="match status" value="4"/>
</dbReference>
<keyword evidence="9" id="KW-0010">Activator</keyword>
<proteinExistence type="predicted"/>
<comment type="subcellular location">
    <subcellularLocation>
        <location evidence="2">Nucleus</location>
    </subcellularLocation>
</comment>
<dbReference type="GO" id="GO:0000981">
    <property type="term" value="F:DNA-binding transcription factor activity, RNA polymerase II-specific"/>
    <property type="evidence" value="ECO:0007669"/>
    <property type="project" value="TreeGrafter"/>
</dbReference>
<dbReference type="GO" id="GO:0005667">
    <property type="term" value="C:transcription regulator complex"/>
    <property type="evidence" value="ECO:0007669"/>
    <property type="project" value="TreeGrafter"/>
</dbReference>
<dbReference type="FunFam" id="3.30.160.60:FF:000125">
    <property type="entry name" value="Putative zinc finger protein 143"/>
    <property type="match status" value="4"/>
</dbReference>
<dbReference type="Proteomes" id="UP001208570">
    <property type="component" value="Unassembled WGS sequence"/>
</dbReference>
<dbReference type="PROSITE" id="PS50157">
    <property type="entry name" value="ZINC_FINGER_C2H2_2"/>
    <property type="match status" value="6"/>
</dbReference>
<reference evidence="15" key="1">
    <citation type="journal article" date="2023" name="Mol. Biol. Evol.">
        <title>Third-Generation Sequencing Reveals the Adaptive Role of the Epigenome in Three Deep-Sea Polychaetes.</title>
        <authorList>
            <person name="Perez M."/>
            <person name="Aroh O."/>
            <person name="Sun Y."/>
            <person name="Lan Y."/>
            <person name="Juniper S.K."/>
            <person name="Young C.R."/>
            <person name="Angers B."/>
            <person name="Qian P.Y."/>
        </authorList>
    </citation>
    <scope>NUCLEOTIDE SEQUENCE</scope>
    <source>
        <strain evidence="15">P08H-3</strain>
    </source>
</reference>
<dbReference type="Pfam" id="PF00096">
    <property type="entry name" value="zf-C2H2"/>
    <property type="match status" value="5"/>
</dbReference>
<evidence type="ECO:0000256" key="1">
    <source>
        <dbReference type="ARBA" id="ARBA00003767"/>
    </source>
</evidence>
<feature type="compositionally biased region" description="Polar residues" evidence="13">
    <location>
        <begin position="1"/>
        <end position="11"/>
    </location>
</feature>
<dbReference type="InterPro" id="IPR036236">
    <property type="entry name" value="Znf_C2H2_sf"/>
</dbReference>
<evidence type="ECO:0000256" key="5">
    <source>
        <dbReference type="ARBA" id="ARBA00022771"/>
    </source>
</evidence>
<evidence type="ECO:0000256" key="12">
    <source>
        <dbReference type="PROSITE-ProRule" id="PRU00042"/>
    </source>
</evidence>
<feature type="domain" description="C2H2-type" evidence="14">
    <location>
        <begin position="222"/>
        <end position="251"/>
    </location>
</feature>
<keyword evidence="10" id="KW-0804">Transcription</keyword>
<evidence type="ECO:0000259" key="14">
    <source>
        <dbReference type="PROSITE" id="PS50157"/>
    </source>
</evidence>
<dbReference type="GO" id="GO:0008270">
    <property type="term" value="F:zinc ion binding"/>
    <property type="evidence" value="ECO:0007669"/>
    <property type="project" value="UniProtKB-KW"/>
</dbReference>
<dbReference type="PROSITE" id="PS00028">
    <property type="entry name" value="ZINC_FINGER_C2H2_1"/>
    <property type="match status" value="6"/>
</dbReference>
<dbReference type="GO" id="GO:0000978">
    <property type="term" value="F:RNA polymerase II cis-regulatory region sequence-specific DNA binding"/>
    <property type="evidence" value="ECO:0007669"/>
    <property type="project" value="TreeGrafter"/>
</dbReference>
<name>A0AAD9K7T6_9ANNE</name>
<dbReference type="SMART" id="SM00355">
    <property type="entry name" value="ZnF_C2H2"/>
    <property type="match status" value="6"/>
</dbReference>
<feature type="domain" description="C2H2-type" evidence="14">
    <location>
        <begin position="192"/>
        <end position="221"/>
    </location>
</feature>
<feature type="domain" description="C2H2-type" evidence="14">
    <location>
        <begin position="282"/>
        <end position="309"/>
    </location>
</feature>
<keyword evidence="6" id="KW-0862">Zinc</keyword>
<dbReference type="InterPro" id="IPR013087">
    <property type="entry name" value="Znf_C2H2_type"/>
</dbReference>
<dbReference type="GO" id="GO:0000785">
    <property type="term" value="C:chromatin"/>
    <property type="evidence" value="ECO:0007669"/>
    <property type="project" value="TreeGrafter"/>
</dbReference>
<comment type="function">
    <text evidence="1">May be involved in transcriptional regulation.</text>
</comment>
<evidence type="ECO:0000256" key="11">
    <source>
        <dbReference type="ARBA" id="ARBA00023242"/>
    </source>
</evidence>
<accession>A0AAD9K7T6</accession>
<dbReference type="FunFam" id="3.30.160.60:FF:000097">
    <property type="entry name" value="Zinc finger protein"/>
    <property type="match status" value="1"/>
</dbReference>
<feature type="region of interest" description="Disordered" evidence="13">
    <location>
        <begin position="300"/>
        <end position="319"/>
    </location>
</feature>
<keyword evidence="3" id="KW-0479">Metal-binding</keyword>
<protein>
    <recommendedName>
        <fullName evidence="14">C2H2-type domain-containing protein</fullName>
    </recommendedName>
</protein>
<sequence length="457" mass="50174">MDRVDSSQNVSDDGRTCSPAADPTLSTGSANMKVEMDENLIIEQNITDLSEDDRRTVSSDLCEALQPAEPLSIIVGDEASGLTSEDSGVWTSTAQDLALSGCYIYQCSDNTYRVTTCTESTTPAKSSNEVFTCEVPGCERQFSSPGYLKIHQLVHSGNHSKLVCPYQGCGRTFSWPAHLKYHQMTHSGKRAYTCSYLGCGKSFYTSQRLVVHTRLHTGERPYVCQVEGCNKSFTTAGNLKNHSRIHSGEKPFACDIDGCNKRFAEYSSLHKHKVIHSGEKPFHCELCGQPFTQSGSRNVHMRRHHSKPSTVPPGGSTLSNITQSEVVSEGDIRPSNVITSSDVTQFVTIATDSIIGVTTECVPKAEDQIDDTSEDARDTISHPNDYSKSTLIIMTGTQEYQYSDEVVTVSTQPLHVSYQDALGHTETMLAAQGDEHFEKVIVRKEVTNPEVTLSSLC</sequence>
<keyword evidence="7" id="KW-0805">Transcription regulation</keyword>
<evidence type="ECO:0000256" key="7">
    <source>
        <dbReference type="ARBA" id="ARBA00023015"/>
    </source>
</evidence>
<evidence type="ECO:0000256" key="6">
    <source>
        <dbReference type="ARBA" id="ARBA00022833"/>
    </source>
</evidence>
<dbReference type="GO" id="GO:0031519">
    <property type="term" value="C:PcG protein complex"/>
    <property type="evidence" value="ECO:0007669"/>
    <property type="project" value="TreeGrafter"/>
</dbReference>
<feature type="domain" description="C2H2-type" evidence="14">
    <location>
        <begin position="162"/>
        <end position="191"/>
    </location>
</feature>
<evidence type="ECO:0000313" key="16">
    <source>
        <dbReference type="Proteomes" id="UP001208570"/>
    </source>
</evidence>
<keyword evidence="5 12" id="KW-0863">Zinc-finger</keyword>
<gene>
    <name evidence="15" type="ORF">LSH36_43g04010</name>
</gene>
<evidence type="ECO:0000256" key="2">
    <source>
        <dbReference type="ARBA" id="ARBA00004123"/>
    </source>
</evidence>
<comment type="caution">
    <text evidence="15">The sequence shown here is derived from an EMBL/GenBank/DDBJ whole genome shotgun (WGS) entry which is preliminary data.</text>
</comment>
<evidence type="ECO:0000256" key="13">
    <source>
        <dbReference type="SAM" id="MobiDB-lite"/>
    </source>
</evidence>
<evidence type="ECO:0000256" key="8">
    <source>
        <dbReference type="ARBA" id="ARBA00023125"/>
    </source>
</evidence>
<evidence type="ECO:0000256" key="10">
    <source>
        <dbReference type="ARBA" id="ARBA00023163"/>
    </source>
</evidence>
<evidence type="ECO:0000313" key="15">
    <source>
        <dbReference type="EMBL" id="KAK2166040.1"/>
    </source>
</evidence>
<evidence type="ECO:0000256" key="4">
    <source>
        <dbReference type="ARBA" id="ARBA00022737"/>
    </source>
</evidence>
<dbReference type="EMBL" id="JAODUP010000043">
    <property type="protein sequence ID" value="KAK2166040.1"/>
    <property type="molecule type" value="Genomic_DNA"/>
</dbReference>
<dbReference type="PANTHER" id="PTHR14003:SF24">
    <property type="entry name" value="ZINC FINGER PROTEIN 410"/>
    <property type="match status" value="1"/>
</dbReference>
<dbReference type="Gene3D" id="3.30.160.60">
    <property type="entry name" value="Classic Zinc Finger"/>
    <property type="match status" value="6"/>
</dbReference>
<organism evidence="15 16">
    <name type="scientific">Paralvinella palmiformis</name>
    <dbReference type="NCBI Taxonomy" id="53620"/>
    <lineage>
        <taxon>Eukaryota</taxon>
        <taxon>Metazoa</taxon>
        <taxon>Spiralia</taxon>
        <taxon>Lophotrochozoa</taxon>
        <taxon>Annelida</taxon>
        <taxon>Polychaeta</taxon>
        <taxon>Sedentaria</taxon>
        <taxon>Canalipalpata</taxon>
        <taxon>Terebellida</taxon>
        <taxon>Terebelliformia</taxon>
        <taxon>Alvinellidae</taxon>
        <taxon>Paralvinella</taxon>
    </lineage>
</organism>
<keyword evidence="11" id="KW-0539">Nucleus</keyword>
<feature type="domain" description="C2H2-type" evidence="14">
    <location>
        <begin position="252"/>
        <end position="281"/>
    </location>
</feature>